<comment type="caution">
    <text evidence="6">The sequence shown here is derived from an EMBL/GenBank/DDBJ whole genome shotgun (WGS) entry which is preliminary data.</text>
</comment>
<evidence type="ECO:0000256" key="3">
    <source>
        <dbReference type="SAM" id="Coils"/>
    </source>
</evidence>
<evidence type="ECO:0000313" key="7">
    <source>
        <dbReference type="Proteomes" id="UP000078348"/>
    </source>
</evidence>
<feature type="region of interest" description="Disordered" evidence="4">
    <location>
        <begin position="261"/>
        <end position="350"/>
    </location>
</feature>
<keyword evidence="7" id="KW-1185">Reference proteome</keyword>
<sequence length="473" mass="54338">MAYIYNVEPNTNGKIVLHTTHGDVDIELWSDQAPLACRNFTQLCMEGYYDGTIFHRIVKKMMIQGGDPTGTGFGGESIYDGPFKDEISARLKFSHRGIVAMANENKPNTNHSQFFITLDNTDYLNGKHTIFGKVTGNTVFNVLKMGELDTDADDRPLYPPVIKSVTIVNNPFTDIVPRVLEKKVEQEEKKDERHQVKQVNNKKLLSFADDDDDDDGLNAPVVSYQQSQGVVSKEELKREIKMEKKTESAWVQKMKSKLLQKEKVKEEEKKEEEEEKEEEKKEEKSPEEEMKERVKEKIRALKRKTAEEESKPEPAPKMEKQEDSVLSRAEYLRQKRKHQHETAGQKTKNTLDALEAFKKKLKTAAEEEVKEEKKEKKITQSDLLATTRNDVVGEDSDDENAENGSLGWMSHELKFVKHFEDSLRDGSFEPGADMYVTDDPLENDPNGLESVREKVEMRKKPLSMKRPGPPRKW</sequence>
<organism evidence="6 7">
    <name type="scientific">Blastocystis sp. subtype 1 (strain ATCC 50177 / NandII)</name>
    <dbReference type="NCBI Taxonomy" id="478820"/>
    <lineage>
        <taxon>Eukaryota</taxon>
        <taxon>Sar</taxon>
        <taxon>Stramenopiles</taxon>
        <taxon>Bigyra</taxon>
        <taxon>Opalozoa</taxon>
        <taxon>Opalinata</taxon>
        <taxon>Blastocystidae</taxon>
        <taxon>Blastocystis</taxon>
    </lineage>
</organism>
<dbReference type="Proteomes" id="UP000078348">
    <property type="component" value="Unassembled WGS sequence"/>
</dbReference>
<dbReference type="PANTHER" id="PTHR45625:SF6">
    <property type="entry name" value="SPLICEOSOME-ASSOCIATED PROTEIN CWC27 HOMOLOG"/>
    <property type="match status" value="1"/>
</dbReference>
<feature type="region of interest" description="Disordered" evidence="4">
    <location>
        <begin position="185"/>
        <end position="221"/>
    </location>
</feature>
<dbReference type="PANTHER" id="PTHR45625">
    <property type="entry name" value="PEPTIDYL-PROLYL CIS-TRANS ISOMERASE-RELATED"/>
    <property type="match status" value="1"/>
</dbReference>
<reference evidence="6 7" key="1">
    <citation type="submission" date="2016-05" db="EMBL/GenBank/DDBJ databases">
        <title>Nuclear genome of Blastocystis sp. subtype 1 NandII.</title>
        <authorList>
            <person name="Gentekaki E."/>
            <person name="Curtis B."/>
            <person name="Stairs C."/>
            <person name="Eme L."/>
            <person name="Herman E."/>
            <person name="Klimes V."/>
            <person name="Arias M.C."/>
            <person name="Elias M."/>
            <person name="Hilliou F."/>
            <person name="Klute M."/>
            <person name="Malik S.-B."/>
            <person name="Pightling A."/>
            <person name="Rachubinski R."/>
            <person name="Salas D."/>
            <person name="Schlacht A."/>
            <person name="Suga H."/>
            <person name="Archibald J."/>
            <person name="Ball S.G."/>
            <person name="Clark G."/>
            <person name="Dacks J."/>
            <person name="Van Der Giezen M."/>
            <person name="Tsaousis A."/>
            <person name="Roger A."/>
        </authorList>
    </citation>
    <scope>NUCLEOTIDE SEQUENCE [LARGE SCALE GENOMIC DNA]</scope>
    <source>
        <strain evidence="7">ATCC 50177 / NandII</strain>
    </source>
</reference>
<protein>
    <submittedName>
        <fullName evidence="6">Peptidyl-prolyl cis-trans isomerase SDCCAG10</fullName>
    </submittedName>
</protein>
<feature type="compositionally biased region" description="Basic and acidic residues" evidence="4">
    <location>
        <begin position="278"/>
        <end position="333"/>
    </location>
</feature>
<dbReference type="InterPro" id="IPR002130">
    <property type="entry name" value="Cyclophilin-type_PPIase_dom"/>
</dbReference>
<dbReference type="FunFam" id="2.40.100.10:FF:000007">
    <property type="entry name" value="Peptidyl-prolyl cis-trans isomerase CWC27 homolog"/>
    <property type="match status" value="1"/>
</dbReference>
<keyword evidence="6" id="KW-0413">Isomerase</keyword>
<dbReference type="STRING" id="478820.A0A196SCH2"/>
<feature type="coiled-coil region" evidence="3">
    <location>
        <begin position="354"/>
        <end position="382"/>
    </location>
</feature>
<dbReference type="GO" id="GO:0071013">
    <property type="term" value="C:catalytic step 2 spliceosome"/>
    <property type="evidence" value="ECO:0007669"/>
    <property type="project" value="TreeGrafter"/>
</dbReference>
<dbReference type="InterPro" id="IPR044666">
    <property type="entry name" value="Cyclophilin_A-like"/>
</dbReference>
<dbReference type="GO" id="GO:0003755">
    <property type="term" value="F:peptidyl-prolyl cis-trans isomerase activity"/>
    <property type="evidence" value="ECO:0007669"/>
    <property type="project" value="InterPro"/>
</dbReference>
<gene>
    <name evidence="6" type="ORF">AV274_4283</name>
</gene>
<keyword evidence="2" id="KW-0539">Nucleus</keyword>
<feature type="region of interest" description="Disordered" evidence="4">
    <location>
        <begin position="426"/>
        <end position="473"/>
    </location>
</feature>
<evidence type="ECO:0000313" key="6">
    <source>
        <dbReference type="EMBL" id="OAO14026.1"/>
    </source>
</evidence>
<proteinExistence type="predicted"/>
<dbReference type="SUPFAM" id="SSF50891">
    <property type="entry name" value="Cyclophilin-like"/>
    <property type="match status" value="1"/>
</dbReference>
<dbReference type="Pfam" id="PF00160">
    <property type="entry name" value="Pro_isomerase"/>
    <property type="match status" value="1"/>
</dbReference>
<evidence type="ECO:0000256" key="2">
    <source>
        <dbReference type="ARBA" id="ARBA00023242"/>
    </source>
</evidence>
<dbReference type="PRINTS" id="PR00153">
    <property type="entry name" value="CSAPPISMRASE"/>
</dbReference>
<comment type="subcellular location">
    <subcellularLocation>
        <location evidence="1">Nucleus</location>
    </subcellularLocation>
</comment>
<keyword evidence="3" id="KW-0175">Coiled coil</keyword>
<dbReference type="EMBL" id="LXWW01000297">
    <property type="protein sequence ID" value="OAO14026.1"/>
    <property type="molecule type" value="Genomic_DNA"/>
</dbReference>
<dbReference type="InterPro" id="IPR029000">
    <property type="entry name" value="Cyclophilin-like_dom_sf"/>
</dbReference>
<dbReference type="PROSITE" id="PS50072">
    <property type="entry name" value="CSA_PPIASE_2"/>
    <property type="match status" value="1"/>
</dbReference>
<feature type="compositionally biased region" description="Basic and acidic residues" evidence="4">
    <location>
        <begin position="450"/>
        <end position="459"/>
    </location>
</feature>
<dbReference type="CDD" id="cd01925">
    <property type="entry name" value="cyclophilin_CeCYP16-like"/>
    <property type="match status" value="1"/>
</dbReference>
<feature type="compositionally biased region" description="Basic and acidic residues" evidence="4">
    <location>
        <begin position="185"/>
        <end position="195"/>
    </location>
</feature>
<dbReference type="OrthoDB" id="442970at2759"/>
<dbReference type="Gene3D" id="2.40.100.10">
    <property type="entry name" value="Cyclophilin-like"/>
    <property type="match status" value="1"/>
</dbReference>
<feature type="compositionally biased region" description="Basic residues" evidence="4">
    <location>
        <begin position="460"/>
        <end position="473"/>
    </location>
</feature>
<evidence type="ECO:0000259" key="5">
    <source>
        <dbReference type="PROSITE" id="PS50072"/>
    </source>
</evidence>
<dbReference type="AlphaFoldDB" id="A0A196SCH2"/>
<evidence type="ECO:0000256" key="1">
    <source>
        <dbReference type="ARBA" id="ARBA00004123"/>
    </source>
</evidence>
<evidence type="ECO:0000256" key="4">
    <source>
        <dbReference type="SAM" id="MobiDB-lite"/>
    </source>
</evidence>
<feature type="domain" description="PPIase cyclophilin-type" evidence="5">
    <location>
        <begin position="18"/>
        <end position="167"/>
    </location>
</feature>
<name>A0A196SCH2_BLAHN</name>
<accession>A0A196SCH2</accession>